<dbReference type="PANTHER" id="PTHR14428">
    <property type="entry name" value="NUCLEOLAR COMPLEX PROTEIN 3"/>
    <property type="match status" value="1"/>
</dbReference>
<dbReference type="GO" id="GO:0005730">
    <property type="term" value="C:nucleolus"/>
    <property type="evidence" value="ECO:0007669"/>
    <property type="project" value="TreeGrafter"/>
</dbReference>
<sequence length="543" mass="62394">MAKKGKVKISKVKRNNQTTNKMRKKGQLKLQRHKRHVQKQNVPTQQQQVEYSSESEAASGDEFGDMLDDEEQQYLMSRLAKQPSLLANVPENEKQNKKSKKRKREKKEKMPKPTAGSDSGAESDGLSDSDIEEKYEREQEERPAKKMRALLPIKTKEGLMERSEECEDSESEDEEPPPPKKGKQTDKQSDSEDSASDSGMEGTEEGDAPPADGEEKVVTAVELLAARRDKLQHDKLRIGALCSSLLESPEKKLKNLFPILYLMEDRLKDGSLNLHSIRKLATVSAFEVFKDILPEYMIRHQDYSNIKLKKDTLSLYKYEKELLEFYKRYLQRLEKAAGVLRRKKGDTRKLDEHTMSLALVSLRCMCGLLVARPHFNYAANIAQSVIPHLDSKDERARNTVTECCNNVFAEDNRGDITLTVVRLINQLVKRRNERLDPAALDCLLTLKIRDIDMDAEAEIKHKKKQDEKHKKRIVNLSKKEKKRNKKLKEVERELLETQAQESEMARRKQLTEVTKTVFHIYFRLLKTAPRSKLLAAALNGLAK</sequence>
<feature type="compositionally biased region" description="Basic residues" evidence="2">
    <location>
        <begin position="21"/>
        <end position="38"/>
    </location>
</feature>
<feature type="region of interest" description="Disordered" evidence="2">
    <location>
        <begin position="1"/>
        <end position="214"/>
    </location>
</feature>
<dbReference type="Pfam" id="PF07540">
    <property type="entry name" value="NOC3p"/>
    <property type="match status" value="1"/>
</dbReference>
<feature type="compositionally biased region" description="Acidic residues" evidence="2">
    <location>
        <begin position="164"/>
        <end position="176"/>
    </location>
</feature>
<dbReference type="Proteomes" id="UP001231518">
    <property type="component" value="Chromosome 22"/>
</dbReference>
<feature type="compositionally biased region" description="Acidic residues" evidence="2">
    <location>
        <begin position="62"/>
        <end position="72"/>
    </location>
</feature>
<accession>A0AAD7YB68</accession>
<feature type="compositionally biased region" description="Basic residues" evidence="2">
    <location>
        <begin position="1"/>
        <end position="14"/>
    </location>
</feature>
<evidence type="ECO:0000313" key="5">
    <source>
        <dbReference type="Proteomes" id="UP001231518"/>
    </source>
</evidence>
<feature type="compositionally biased region" description="Basic and acidic residues" evidence="2">
    <location>
        <begin position="132"/>
        <end position="144"/>
    </location>
</feature>
<keyword evidence="5" id="KW-1185">Reference proteome</keyword>
<gene>
    <name evidence="4" type="ORF">PYW07_009224</name>
</gene>
<evidence type="ECO:0000256" key="2">
    <source>
        <dbReference type="SAM" id="MobiDB-lite"/>
    </source>
</evidence>
<dbReference type="EMBL" id="JARGEI010000024">
    <property type="protein sequence ID" value="KAJ8709398.1"/>
    <property type="molecule type" value="Genomic_DNA"/>
</dbReference>
<proteinExistence type="predicted"/>
<evidence type="ECO:0000313" key="4">
    <source>
        <dbReference type="EMBL" id="KAJ8709398.1"/>
    </source>
</evidence>
<feature type="compositionally biased region" description="Basic residues" evidence="2">
    <location>
        <begin position="97"/>
        <end position="106"/>
    </location>
</feature>
<name>A0AAD7YB68_MYTSE</name>
<feature type="domain" description="Nucleolar complex-associated protein 3 N-terminal" evidence="3">
    <location>
        <begin position="235"/>
        <end position="329"/>
    </location>
</feature>
<protein>
    <recommendedName>
        <fullName evidence="3">Nucleolar complex-associated protein 3 N-terminal domain-containing protein</fullName>
    </recommendedName>
</protein>
<dbReference type="PANTHER" id="PTHR14428:SF5">
    <property type="entry name" value="NUCLEOLAR COMPLEX PROTEIN 3 HOMOLOG"/>
    <property type="match status" value="1"/>
</dbReference>
<organism evidence="4 5">
    <name type="scientific">Mythimna separata</name>
    <name type="common">Oriental armyworm</name>
    <name type="synonym">Pseudaletia separata</name>
    <dbReference type="NCBI Taxonomy" id="271217"/>
    <lineage>
        <taxon>Eukaryota</taxon>
        <taxon>Metazoa</taxon>
        <taxon>Ecdysozoa</taxon>
        <taxon>Arthropoda</taxon>
        <taxon>Hexapoda</taxon>
        <taxon>Insecta</taxon>
        <taxon>Pterygota</taxon>
        <taxon>Neoptera</taxon>
        <taxon>Endopterygota</taxon>
        <taxon>Lepidoptera</taxon>
        <taxon>Glossata</taxon>
        <taxon>Ditrysia</taxon>
        <taxon>Noctuoidea</taxon>
        <taxon>Noctuidae</taxon>
        <taxon>Noctuinae</taxon>
        <taxon>Hadenini</taxon>
        <taxon>Mythimna</taxon>
    </lineage>
</organism>
<dbReference type="InterPro" id="IPR016903">
    <property type="entry name" value="Nucleolar_cplx-assoc_3"/>
</dbReference>
<evidence type="ECO:0000256" key="1">
    <source>
        <dbReference type="SAM" id="Coils"/>
    </source>
</evidence>
<feature type="compositionally biased region" description="Basic and acidic residues" evidence="2">
    <location>
        <begin position="154"/>
        <end position="163"/>
    </location>
</feature>
<feature type="coiled-coil region" evidence="1">
    <location>
        <begin position="473"/>
        <end position="507"/>
    </location>
</feature>
<dbReference type="AlphaFoldDB" id="A0AAD7YB68"/>
<dbReference type="GO" id="GO:0006270">
    <property type="term" value="P:DNA replication initiation"/>
    <property type="evidence" value="ECO:0007669"/>
    <property type="project" value="TreeGrafter"/>
</dbReference>
<keyword evidence="1" id="KW-0175">Coiled coil</keyword>
<comment type="caution">
    <text evidence="4">The sequence shown here is derived from an EMBL/GenBank/DDBJ whole genome shotgun (WGS) entry which is preliminary data.</text>
</comment>
<feature type="compositionally biased region" description="Low complexity" evidence="2">
    <location>
        <begin position="39"/>
        <end position="61"/>
    </location>
</feature>
<dbReference type="InterPro" id="IPR011501">
    <property type="entry name" value="Noc3_N"/>
</dbReference>
<dbReference type="GO" id="GO:0003682">
    <property type="term" value="F:chromatin binding"/>
    <property type="evidence" value="ECO:0007669"/>
    <property type="project" value="TreeGrafter"/>
</dbReference>
<evidence type="ECO:0000259" key="3">
    <source>
        <dbReference type="Pfam" id="PF07540"/>
    </source>
</evidence>
<reference evidence="4" key="1">
    <citation type="submission" date="2023-03" db="EMBL/GenBank/DDBJ databases">
        <title>Chromosome-level genomes of two armyworms, Mythimna separata and Mythimna loreyi, provide insights into the biosynthesis and reception of sex pheromones.</title>
        <authorList>
            <person name="Zhao H."/>
        </authorList>
    </citation>
    <scope>NUCLEOTIDE SEQUENCE</scope>
    <source>
        <strain evidence="4">BeijingLab</strain>
        <tissue evidence="4">Pupa</tissue>
    </source>
</reference>